<dbReference type="CDD" id="cd03801">
    <property type="entry name" value="GT4_PimA-like"/>
    <property type="match status" value="1"/>
</dbReference>
<gene>
    <name evidence="1" type="ORF">DSAG12_01878</name>
</gene>
<dbReference type="AlphaFoldDB" id="A0A5B9DBD8"/>
<keyword evidence="2" id="KW-1185">Reference proteome</keyword>
<name>A0A5B9DBD8_9ARCH</name>
<keyword evidence="1" id="KW-0808">Transferase</keyword>
<dbReference type="Pfam" id="PF00534">
    <property type="entry name" value="Glycos_transf_1"/>
    <property type="match status" value="1"/>
</dbReference>
<evidence type="ECO:0000313" key="2">
    <source>
        <dbReference type="Proteomes" id="UP000321408"/>
    </source>
</evidence>
<dbReference type="InterPro" id="IPR050194">
    <property type="entry name" value="Glycosyltransferase_grp1"/>
</dbReference>
<evidence type="ECO:0000313" key="1">
    <source>
        <dbReference type="EMBL" id="QEE16050.2"/>
    </source>
</evidence>
<dbReference type="PANTHER" id="PTHR45947:SF3">
    <property type="entry name" value="SULFOQUINOVOSYL TRANSFERASE SQD2"/>
    <property type="match status" value="1"/>
</dbReference>
<reference evidence="1 2" key="1">
    <citation type="journal article" date="2020" name="Nature">
        <title>Isolation of an archaeon at the prokaryote-eukaryote interface.</title>
        <authorList>
            <person name="Imachi H."/>
            <person name="Nobu M.K."/>
            <person name="Nakahara N."/>
            <person name="Morono Y."/>
            <person name="Ogawara M."/>
            <person name="Takaki Y."/>
            <person name="Takano Y."/>
            <person name="Uematsu K."/>
            <person name="Ikuta T."/>
            <person name="Ito M."/>
            <person name="Matsui Y."/>
            <person name="Miyazaki M."/>
            <person name="Murata K."/>
            <person name="Saito Y."/>
            <person name="Sakai S."/>
            <person name="Song C."/>
            <person name="Tasumi E."/>
            <person name="Yamanaka Y."/>
            <person name="Yamaguchi T."/>
            <person name="Kamagata Y."/>
            <person name="Tamaki H."/>
            <person name="Takai K."/>
        </authorList>
    </citation>
    <scope>NUCLEOTIDE SEQUENCE [LARGE SCALE GENOMIC DNA]</scope>
    <source>
        <strain evidence="1 2">MK-D1</strain>
    </source>
</reference>
<dbReference type="Pfam" id="PF13439">
    <property type="entry name" value="Glyco_transf_4"/>
    <property type="match status" value="1"/>
</dbReference>
<dbReference type="KEGG" id="psyt:DSAG12_01878"/>
<organism evidence="1 2">
    <name type="scientific">Promethearchaeum syntrophicum</name>
    <dbReference type="NCBI Taxonomy" id="2594042"/>
    <lineage>
        <taxon>Archaea</taxon>
        <taxon>Promethearchaeati</taxon>
        <taxon>Promethearchaeota</taxon>
        <taxon>Promethearchaeia</taxon>
        <taxon>Promethearchaeales</taxon>
        <taxon>Promethearchaeaceae</taxon>
        <taxon>Promethearchaeum</taxon>
    </lineage>
</organism>
<dbReference type="InterPro" id="IPR001296">
    <property type="entry name" value="Glyco_trans_1"/>
</dbReference>
<dbReference type="InterPro" id="IPR028098">
    <property type="entry name" value="Glyco_trans_4-like_N"/>
</dbReference>
<accession>A0A5B9DBD8</accession>
<protein>
    <submittedName>
        <fullName evidence="1">Glycosyltransferase family 4 protein</fullName>
        <ecNumber evidence="1">2.4.-.-</ecNumber>
    </submittedName>
</protein>
<reference evidence="1 2" key="2">
    <citation type="journal article" date="2024" name="Int. J. Syst. Evol. Microbiol.">
        <title>Promethearchaeum syntrophicum gen. nov., sp. nov., an anaerobic, obligately syntrophic archaeon, the first isolate of the lineage 'Asgard' archaea, and proposal of the new archaeal phylum Promethearchaeota phyl. nov. and kingdom Promethearchaeati regn. nov.</title>
        <authorList>
            <person name="Imachi H."/>
            <person name="Nobu M.K."/>
            <person name="Kato S."/>
            <person name="Takaki Y."/>
            <person name="Miyazaki M."/>
            <person name="Miyata M."/>
            <person name="Ogawara M."/>
            <person name="Saito Y."/>
            <person name="Sakai S."/>
            <person name="Tahara Y.O."/>
            <person name="Takano Y."/>
            <person name="Tasumi E."/>
            <person name="Uematsu K."/>
            <person name="Yoshimura T."/>
            <person name="Itoh T."/>
            <person name="Ohkuma M."/>
            <person name="Takai K."/>
        </authorList>
    </citation>
    <scope>NUCLEOTIDE SEQUENCE [LARGE SCALE GENOMIC DNA]</scope>
    <source>
        <strain evidence="1 2">MK-D1</strain>
    </source>
</reference>
<dbReference type="GO" id="GO:0016757">
    <property type="term" value="F:glycosyltransferase activity"/>
    <property type="evidence" value="ECO:0007669"/>
    <property type="project" value="InterPro"/>
</dbReference>
<keyword evidence="1" id="KW-0328">Glycosyltransferase</keyword>
<proteinExistence type="predicted"/>
<dbReference type="EC" id="2.4.-.-" evidence="1"/>
<dbReference type="SUPFAM" id="SSF53756">
    <property type="entry name" value="UDP-Glycosyltransferase/glycogen phosphorylase"/>
    <property type="match status" value="1"/>
</dbReference>
<dbReference type="EMBL" id="CP042905">
    <property type="protein sequence ID" value="QEE16050.2"/>
    <property type="molecule type" value="Genomic_DNA"/>
</dbReference>
<dbReference type="Proteomes" id="UP000321408">
    <property type="component" value="Chromosome"/>
</dbReference>
<dbReference type="PANTHER" id="PTHR45947">
    <property type="entry name" value="SULFOQUINOVOSYL TRANSFERASE SQD2"/>
    <property type="match status" value="1"/>
</dbReference>
<sequence length="385" mass="44822">MRIARVIEMFYPYMAGPINQAFWISKQLEERNIESPVYTTFLNVDNVPRKEIIDNVSVSRHEIKGKFMKYVYTPDLKNVLKNYDFDLIHAHNYRNYQSQISFKIAKQKGKPFIINTHGSLLSYRTYLKGLYTLPYIGYDLLTRKRIIKKADKVVVSSKIEFSEAKKFGVKEKNIVINPMGINVSNYRKQDRFYEINKKNPLKLLFVGRISRHRKIELIINAIKNIENVHLKIVGGEEKNTDFFKSGYLNELKDYTTSNKLNKKVEFVGPKYGKDLINEYTSSDVFVYPSLVENFGQTILEASAAGLPSIVTPVGVANEIIENNISGYIVDFDNVKIIAERIEDLKSRELREKFSKKVKENTEKNYSWENIITKYINIYKDVLKIT</sequence>
<dbReference type="Gene3D" id="3.40.50.2000">
    <property type="entry name" value="Glycogen Phosphorylase B"/>
    <property type="match status" value="2"/>
</dbReference>